<dbReference type="STRING" id="383855.M3AKQ2"/>
<organism evidence="2 3">
    <name type="scientific">Pseudocercospora fijiensis (strain CIRAD86)</name>
    <name type="common">Black leaf streak disease fungus</name>
    <name type="synonym">Mycosphaerella fijiensis</name>
    <dbReference type="NCBI Taxonomy" id="383855"/>
    <lineage>
        <taxon>Eukaryota</taxon>
        <taxon>Fungi</taxon>
        <taxon>Dikarya</taxon>
        <taxon>Ascomycota</taxon>
        <taxon>Pezizomycotina</taxon>
        <taxon>Dothideomycetes</taxon>
        <taxon>Dothideomycetidae</taxon>
        <taxon>Mycosphaerellales</taxon>
        <taxon>Mycosphaerellaceae</taxon>
        <taxon>Pseudocercospora</taxon>
    </lineage>
</organism>
<name>M3AKQ2_PSEFD</name>
<protein>
    <recommendedName>
        <fullName evidence="1">Heterokaryon incompatibility domain-containing protein</fullName>
    </recommendedName>
</protein>
<gene>
    <name evidence="2" type="ORF">MYCFIDRAFT_168584</name>
</gene>
<dbReference type="EMBL" id="KB446564">
    <property type="protein sequence ID" value="EME78047.1"/>
    <property type="molecule type" value="Genomic_DNA"/>
</dbReference>
<keyword evidence="3" id="KW-1185">Reference proteome</keyword>
<dbReference type="AlphaFoldDB" id="M3AKQ2"/>
<dbReference type="OrthoDB" id="3629788at2759"/>
<feature type="non-terminal residue" evidence="2">
    <location>
        <position position="202"/>
    </location>
</feature>
<reference evidence="2 3" key="1">
    <citation type="journal article" date="2012" name="PLoS Pathog.">
        <title>Diverse lifestyles and strategies of plant pathogenesis encoded in the genomes of eighteen Dothideomycetes fungi.</title>
        <authorList>
            <person name="Ohm R.A."/>
            <person name="Feau N."/>
            <person name="Henrissat B."/>
            <person name="Schoch C.L."/>
            <person name="Horwitz B.A."/>
            <person name="Barry K.W."/>
            <person name="Condon B.J."/>
            <person name="Copeland A.C."/>
            <person name="Dhillon B."/>
            <person name="Glaser F."/>
            <person name="Hesse C.N."/>
            <person name="Kosti I."/>
            <person name="LaButti K."/>
            <person name="Lindquist E.A."/>
            <person name="Lucas S."/>
            <person name="Salamov A.A."/>
            <person name="Bradshaw R.E."/>
            <person name="Ciuffetti L."/>
            <person name="Hamelin R.C."/>
            <person name="Kema G.H.J."/>
            <person name="Lawrence C."/>
            <person name="Scott J.A."/>
            <person name="Spatafora J.W."/>
            <person name="Turgeon B.G."/>
            <person name="de Wit P.J.G.M."/>
            <person name="Zhong S."/>
            <person name="Goodwin S.B."/>
            <person name="Grigoriev I.V."/>
        </authorList>
    </citation>
    <scope>NUCLEOTIDE SEQUENCE [LARGE SCALE GENOMIC DNA]</scope>
    <source>
        <strain evidence="2 3">CIRAD86</strain>
    </source>
</reference>
<dbReference type="RefSeq" id="XP_007931756.1">
    <property type="nucleotide sequence ID" value="XM_007933565.1"/>
</dbReference>
<evidence type="ECO:0000259" key="1">
    <source>
        <dbReference type="Pfam" id="PF06985"/>
    </source>
</evidence>
<dbReference type="InterPro" id="IPR010730">
    <property type="entry name" value="HET"/>
</dbReference>
<proteinExistence type="predicted"/>
<evidence type="ECO:0000313" key="3">
    <source>
        <dbReference type="Proteomes" id="UP000016932"/>
    </source>
</evidence>
<accession>M3AKQ2</accession>
<dbReference type="Proteomes" id="UP000016932">
    <property type="component" value="Unassembled WGS sequence"/>
</dbReference>
<dbReference type="Pfam" id="PF06985">
    <property type="entry name" value="HET"/>
    <property type="match status" value="1"/>
</dbReference>
<dbReference type="VEuPathDB" id="FungiDB:MYCFIDRAFT_168584"/>
<sequence length="202" mass="23604">MEQNTAIPSYQYEQLLRPTADVKQVRVVTLRHGETKDELVISISLQNIHPEAERHEIHAQKDYEALSYTWGSDTQPRRAITVQNGLEFAHLEIYENLFTILQTLRLSDRDRTLWIDAICINQDNASDQARLEKSWQIPMMHEVYDAASRVIIWLGPEADDSTFALAFLQLLGENFVFDHTTLELIPQIRTLLDRPWFTRVWI</sequence>
<evidence type="ECO:0000313" key="2">
    <source>
        <dbReference type="EMBL" id="EME78047.1"/>
    </source>
</evidence>
<dbReference type="InterPro" id="IPR052895">
    <property type="entry name" value="HetReg/Transcr_Mod"/>
</dbReference>
<feature type="domain" description="Heterokaryon incompatibility" evidence="1">
    <location>
        <begin position="63"/>
        <end position="202"/>
    </location>
</feature>
<dbReference type="PANTHER" id="PTHR24148:SF73">
    <property type="entry name" value="HET DOMAIN PROTEIN (AFU_ORTHOLOGUE AFUA_8G01020)"/>
    <property type="match status" value="1"/>
</dbReference>
<dbReference type="KEGG" id="pfj:MYCFIDRAFT_168584"/>
<dbReference type="PANTHER" id="PTHR24148">
    <property type="entry name" value="ANKYRIN REPEAT DOMAIN-CONTAINING PROTEIN 39 HOMOLOG-RELATED"/>
    <property type="match status" value="1"/>
</dbReference>
<dbReference type="HOGENOM" id="CLU_004184_6_2_1"/>
<dbReference type="GeneID" id="19332276"/>